<dbReference type="Proteomes" id="UP001107558">
    <property type="component" value="Chromosome 4"/>
</dbReference>
<evidence type="ECO:0000313" key="2">
    <source>
        <dbReference type="EMBL" id="KAG5669559.1"/>
    </source>
</evidence>
<keyword evidence="1" id="KW-1133">Transmembrane helix</keyword>
<keyword evidence="1" id="KW-0472">Membrane</keyword>
<comment type="caution">
    <text evidence="2">The sequence shown here is derived from an EMBL/GenBank/DDBJ whole genome shotgun (WGS) entry which is preliminary data.</text>
</comment>
<evidence type="ECO:0000313" key="3">
    <source>
        <dbReference type="Proteomes" id="UP001107558"/>
    </source>
</evidence>
<evidence type="ECO:0008006" key="4">
    <source>
        <dbReference type="Google" id="ProtNLM"/>
    </source>
</evidence>
<keyword evidence="1" id="KW-0812">Transmembrane</keyword>
<dbReference type="Gene3D" id="1.25.40.20">
    <property type="entry name" value="Ankyrin repeat-containing domain"/>
    <property type="match status" value="1"/>
</dbReference>
<dbReference type="AlphaFoldDB" id="A0A9J6BJ26"/>
<protein>
    <recommendedName>
        <fullName evidence="4">Ankyrin repeat protein</fullName>
    </recommendedName>
</protein>
<dbReference type="EMBL" id="JADBJN010000004">
    <property type="protein sequence ID" value="KAG5669559.1"/>
    <property type="molecule type" value="Genomic_DNA"/>
</dbReference>
<sequence>MANLKLMSWCMMNNRDDAKIPSILRKDFTKKKPEKYLNYLDKFDRNLLIIAIECGSNKKVKELLIFGFDPDNSFKGKSAVSLAYENKNFDIVLTLLENNSKFPRNFNVDEIEHEGLKKFIEITREFHSKITKFDEITLEEILHYKSLYPNCKQFYGLNGEFFNRSIAYVALSYQKFDLYESLKKQKITATCEELKWIYSEENKDENSTGVFFNRISFSSEKLPDTLFTKSHIGHNLENTEETIRYNKVIRTFRYLNNIPEISALLKYLTKVDDYKIFFDFSRVHKKISNIRKTQDVTKYIYIGAKKLLQYESDKECLKIYGIIIKELCRFAIEQIYNNLGKPFENSSKDEKKEFLEAFNECKKNSTQEPLINAVFNSKYEHSKEAELIATIPQIITVYSQNQSRLKILKTIYGKIFTFFEMYTVVDAEEALEKNISETENSVMVYLGSIGDERFTKSQKRKLKFFFVSFCCVFVFLIIITIIWKVK</sequence>
<evidence type="ECO:0000256" key="1">
    <source>
        <dbReference type="SAM" id="Phobius"/>
    </source>
</evidence>
<name>A0A9J6BJ26_POLVA</name>
<dbReference type="InterPro" id="IPR036770">
    <property type="entry name" value="Ankyrin_rpt-contain_sf"/>
</dbReference>
<feature type="transmembrane region" description="Helical" evidence="1">
    <location>
        <begin position="462"/>
        <end position="483"/>
    </location>
</feature>
<accession>A0A9J6BJ26</accession>
<dbReference type="SUPFAM" id="SSF48403">
    <property type="entry name" value="Ankyrin repeat"/>
    <property type="match status" value="1"/>
</dbReference>
<keyword evidence="3" id="KW-1185">Reference proteome</keyword>
<reference evidence="2" key="1">
    <citation type="submission" date="2021-03" db="EMBL/GenBank/DDBJ databases">
        <title>Chromosome level genome of the anhydrobiotic midge Polypedilum vanderplanki.</title>
        <authorList>
            <person name="Yoshida Y."/>
            <person name="Kikawada T."/>
            <person name="Gusev O."/>
        </authorList>
    </citation>
    <scope>NUCLEOTIDE SEQUENCE</scope>
    <source>
        <strain evidence="2">NIAS01</strain>
        <tissue evidence="2">Whole body or cell culture</tissue>
    </source>
</reference>
<organism evidence="2 3">
    <name type="scientific">Polypedilum vanderplanki</name>
    <name type="common">Sleeping chironomid midge</name>
    <dbReference type="NCBI Taxonomy" id="319348"/>
    <lineage>
        <taxon>Eukaryota</taxon>
        <taxon>Metazoa</taxon>
        <taxon>Ecdysozoa</taxon>
        <taxon>Arthropoda</taxon>
        <taxon>Hexapoda</taxon>
        <taxon>Insecta</taxon>
        <taxon>Pterygota</taxon>
        <taxon>Neoptera</taxon>
        <taxon>Endopterygota</taxon>
        <taxon>Diptera</taxon>
        <taxon>Nematocera</taxon>
        <taxon>Chironomoidea</taxon>
        <taxon>Chironomidae</taxon>
        <taxon>Chironominae</taxon>
        <taxon>Polypedilum</taxon>
        <taxon>Polypedilum</taxon>
    </lineage>
</organism>
<proteinExistence type="predicted"/>
<gene>
    <name evidence="2" type="ORF">PVAND_017446</name>
</gene>